<dbReference type="PANTHER" id="PTHR43227">
    <property type="entry name" value="BLL4140 PROTEIN"/>
    <property type="match status" value="1"/>
</dbReference>
<dbReference type="PROSITE" id="PS50928">
    <property type="entry name" value="ABC_TM1"/>
    <property type="match status" value="1"/>
</dbReference>
<dbReference type="PATRIC" id="fig|1045004.4.peg.1829"/>
<comment type="similarity">
    <text evidence="7">Belongs to the binding-protein-dependent transport system permease family.</text>
</comment>
<dbReference type="HOGENOM" id="CLU_016047_0_0_9"/>
<sequence length="286" mass="31833">MSRKKIFLLMTVPLVVIFFLFDTVPLLTGFVYSLTNSKGFGTFRFIGLSNYFRLFTDGSVLSSYWFTFKFAVVTTVVVNVIGILLALALNSNVKFKTFFRGIYFLPYVLGGLIVGYIFNYIFTFMLPSVGKALGWVFLSSSILGNAGTAWIGIVITVAWQSVAFNILIYISGLQTIPTDIYEAAKMDGSSSWNTFWTITFPLLAPFFTINLVVSMRNFLMVFDQIMSLTGGGPASSTTSISMLIYQNGLSGNQFGYQSANSVIYFIIIVAISVFQLKVLNKREVQL</sequence>
<dbReference type="eggNOG" id="COG1175">
    <property type="taxonomic scope" value="Bacteria"/>
</dbReference>
<keyword evidence="2 7" id="KW-0813">Transport</keyword>
<evidence type="ECO:0000313" key="10">
    <source>
        <dbReference type="Proteomes" id="UP000004959"/>
    </source>
</evidence>
<keyword evidence="10" id="KW-1185">Reference proteome</keyword>
<feature type="transmembrane region" description="Helical" evidence="7">
    <location>
        <begin position="261"/>
        <end position="279"/>
    </location>
</feature>
<accession>G9WHD7</accession>
<reference evidence="9 10" key="1">
    <citation type="journal article" date="2012" name="PLoS ONE">
        <title>Functional divergence in the genus oenococcus as predicted by genome sequencing of the newly-described species, Oenococcus kitaharae.</title>
        <authorList>
            <person name="Borneman A.R."/>
            <person name="McCarthy J.M."/>
            <person name="Chambers P.J."/>
            <person name="Bartowsky E.J."/>
        </authorList>
    </citation>
    <scope>NUCLEOTIDE SEQUENCE [LARGE SCALE GENOMIC DNA]</scope>
    <source>
        <strain evidence="10">DSM17330</strain>
    </source>
</reference>
<dbReference type="GO" id="GO:0005886">
    <property type="term" value="C:plasma membrane"/>
    <property type="evidence" value="ECO:0007669"/>
    <property type="project" value="UniProtKB-SubCell"/>
</dbReference>
<dbReference type="PANTHER" id="PTHR43227:SF7">
    <property type="entry name" value="ARABINOOLIGOSACCHARIDES TRANSPORT SYSTEM PERMEASE PROTEIN ARAP"/>
    <property type="match status" value="1"/>
</dbReference>
<keyword evidence="4 7" id="KW-0812">Transmembrane</keyword>
<evidence type="ECO:0000256" key="5">
    <source>
        <dbReference type="ARBA" id="ARBA00022989"/>
    </source>
</evidence>
<feature type="transmembrane region" description="Helical" evidence="7">
    <location>
        <begin position="101"/>
        <end position="118"/>
    </location>
</feature>
<dbReference type="STRING" id="336988.NT96_06525"/>
<feature type="transmembrane region" description="Helical" evidence="7">
    <location>
        <begin position="64"/>
        <end position="89"/>
    </location>
</feature>
<protein>
    <submittedName>
        <fullName evidence="9">Multiple sugar ABC transporter, membrane-spanning permease protein</fullName>
    </submittedName>
</protein>
<dbReference type="AlphaFoldDB" id="G9WHD7"/>
<evidence type="ECO:0000256" key="1">
    <source>
        <dbReference type="ARBA" id="ARBA00004651"/>
    </source>
</evidence>
<evidence type="ECO:0000256" key="6">
    <source>
        <dbReference type="ARBA" id="ARBA00023136"/>
    </source>
</evidence>
<evidence type="ECO:0000256" key="3">
    <source>
        <dbReference type="ARBA" id="ARBA00022475"/>
    </source>
</evidence>
<dbReference type="RefSeq" id="WP_007747349.1">
    <property type="nucleotide sequence ID" value="NZ_CM001398.1"/>
</dbReference>
<feature type="transmembrane region" description="Helical" evidence="7">
    <location>
        <begin position="225"/>
        <end position="245"/>
    </location>
</feature>
<feature type="transmembrane region" description="Helical" evidence="7">
    <location>
        <begin position="192"/>
        <end position="213"/>
    </location>
</feature>
<dbReference type="CDD" id="cd06261">
    <property type="entry name" value="TM_PBP2"/>
    <property type="match status" value="1"/>
</dbReference>
<evidence type="ECO:0000256" key="2">
    <source>
        <dbReference type="ARBA" id="ARBA00022448"/>
    </source>
</evidence>
<dbReference type="InterPro" id="IPR000515">
    <property type="entry name" value="MetI-like"/>
</dbReference>
<feature type="transmembrane region" description="Helical" evidence="7">
    <location>
        <begin position="7"/>
        <end position="32"/>
    </location>
</feature>
<keyword evidence="6 7" id="KW-0472">Membrane</keyword>
<keyword evidence="5 7" id="KW-1133">Transmembrane helix</keyword>
<proteinExistence type="inferred from homology"/>
<evidence type="ECO:0000256" key="4">
    <source>
        <dbReference type="ARBA" id="ARBA00022692"/>
    </source>
</evidence>
<dbReference type="InterPro" id="IPR035906">
    <property type="entry name" value="MetI-like_sf"/>
</dbReference>
<dbReference type="EMBL" id="AFVZ01000001">
    <property type="protein sequence ID" value="EHN59929.1"/>
    <property type="molecule type" value="Genomic_DNA"/>
</dbReference>
<dbReference type="Pfam" id="PF00528">
    <property type="entry name" value="BPD_transp_1"/>
    <property type="match status" value="1"/>
</dbReference>
<dbReference type="InterPro" id="IPR050809">
    <property type="entry name" value="UgpAE/MalFG_permease"/>
</dbReference>
<dbReference type="Gene3D" id="1.10.3720.10">
    <property type="entry name" value="MetI-like"/>
    <property type="match status" value="1"/>
</dbReference>
<comment type="caution">
    <text evidence="9">The sequence shown here is derived from an EMBL/GenBank/DDBJ whole genome shotgun (WGS) entry which is preliminary data.</text>
</comment>
<gene>
    <name evidence="9" type="ORF">OKIT_1859</name>
</gene>
<dbReference type="GO" id="GO:0055085">
    <property type="term" value="P:transmembrane transport"/>
    <property type="evidence" value="ECO:0007669"/>
    <property type="project" value="InterPro"/>
</dbReference>
<comment type="subcellular location">
    <subcellularLocation>
        <location evidence="1 7">Cell membrane</location>
        <topology evidence="1 7">Multi-pass membrane protein</topology>
    </subcellularLocation>
</comment>
<keyword evidence="3" id="KW-1003">Cell membrane</keyword>
<evidence type="ECO:0000259" key="8">
    <source>
        <dbReference type="PROSITE" id="PS50928"/>
    </source>
</evidence>
<organism evidence="9 10">
    <name type="scientific">Oenococcus kitaharae DSM 17330</name>
    <dbReference type="NCBI Taxonomy" id="1045004"/>
    <lineage>
        <taxon>Bacteria</taxon>
        <taxon>Bacillati</taxon>
        <taxon>Bacillota</taxon>
        <taxon>Bacilli</taxon>
        <taxon>Lactobacillales</taxon>
        <taxon>Lactobacillaceae</taxon>
        <taxon>Oenococcus</taxon>
    </lineage>
</organism>
<evidence type="ECO:0000256" key="7">
    <source>
        <dbReference type="RuleBase" id="RU363032"/>
    </source>
</evidence>
<dbReference type="SUPFAM" id="SSF161098">
    <property type="entry name" value="MetI-like"/>
    <property type="match status" value="1"/>
</dbReference>
<name>G9WHD7_9LACO</name>
<feature type="domain" description="ABC transmembrane type-1" evidence="8">
    <location>
        <begin position="64"/>
        <end position="275"/>
    </location>
</feature>
<evidence type="ECO:0000313" key="9">
    <source>
        <dbReference type="EMBL" id="EHN59929.1"/>
    </source>
</evidence>
<dbReference type="Proteomes" id="UP000004959">
    <property type="component" value="Chromosome"/>
</dbReference>